<comment type="caution">
    <text evidence="1">The sequence shown here is derived from an EMBL/GenBank/DDBJ whole genome shotgun (WGS) entry which is preliminary data.</text>
</comment>
<evidence type="ECO:0000313" key="2">
    <source>
        <dbReference type="Proteomes" id="UP000565576"/>
    </source>
</evidence>
<protein>
    <submittedName>
        <fullName evidence="1">Uncharacterized protein</fullName>
    </submittedName>
</protein>
<dbReference type="Proteomes" id="UP000565576">
    <property type="component" value="Unassembled WGS sequence"/>
</dbReference>
<sequence length="251" mass="28563">MNSDETELSRVVAELQRCWQAGYAAFADYLCPEALDVSPLWDPEKIMHDLRSASLADLSGEALGGYAVAAMTTAGGVDEYRYYLPRILQHALMTPNEPGFDPVTILSKLEYANWRKWPAPEQLAIQNVYDASWHWVRLQHPDEFDATIWFVCAIRLRRDINPILESWRVNLTPNSALQLTEIINRSDSLLRGDALWEDVMFESRRIVAEWLCSDALQIAIITIVDEIAGRDMWRLNSVEAALAKLHAASWC</sequence>
<gene>
    <name evidence="1" type="ORF">GGD46_002327</name>
</gene>
<dbReference type="RefSeq" id="WP_184703885.1">
    <property type="nucleotide sequence ID" value="NZ_JACHBG010000004.1"/>
</dbReference>
<reference evidence="1 2" key="1">
    <citation type="submission" date="2020-08" db="EMBL/GenBank/DDBJ databases">
        <title>Genomic Encyclopedia of Type Strains, Phase IV (KMG-V): Genome sequencing to study the core and pangenomes of soil and plant-associated prokaryotes.</title>
        <authorList>
            <person name="Whitman W."/>
        </authorList>
    </citation>
    <scope>NUCLEOTIDE SEQUENCE [LARGE SCALE GENOMIC DNA]</scope>
    <source>
        <strain evidence="1 2">SEMIA 4060</strain>
    </source>
</reference>
<dbReference type="AlphaFoldDB" id="A0A7X0MBR1"/>
<proteinExistence type="predicted"/>
<organism evidence="1 2">
    <name type="scientific">Rhizobium lusitanum</name>
    <dbReference type="NCBI Taxonomy" id="293958"/>
    <lineage>
        <taxon>Bacteria</taxon>
        <taxon>Pseudomonadati</taxon>
        <taxon>Pseudomonadota</taxon>
        <taxon>Alphaproteobacteria</taxon>
        <taxon>Hyphomicrobiales</taxon>
        <taxon>Rhizobiaceae</taxon>
        <taxon>Rhizobium/Agrobacterium group</taxon>
        <taxon>Rhizobium</taxon>
    </lineage>
</organism>
<accession>A0A7X0MBR1</accession>
<name>A0A7X0MBR1_9HYPH</name>
<evidence type="ECO:0000313" key="1">
    <source>
        <dbReference type="EMBL" id="MBB6485047.1"/>
    </source>
</evidence>
<dbReference type="EMBL" id="JACHBG010000004">
    <property type="protein sequence ID" value="MBB6485047.1"/>
    <property type="molecule type" value="Genomic_DNA"/>
</dbReference>